<dbReference type="InterPro" id="IPR012583">
    <property type="entry name" value="RIX1_N"/>
</dbReference>
<reference evidence="7 8" key="1">
    <citation type="submission" date="2016-05" db="EMBL/GenBank/DDBJ databases">
        <title>A degradative enzymes factory behind the ericoid mycorrhizal symbiosis.</title>
        <authorList>
            <consortium name="DOE Joint Genome Institute"/>
            <person name="Martino E."/>
            <person name="Morin E."/>
            <person name="Grelet G."/>
            <person name="Kuo A."/>
            <person name="Kohler A."/>
            <person name="Daghino S."/>
            <person name="Barry K."/>
            <person name="Choi C."/>
            <person name="Cichocki N."/>
            <person name="Clum A."/>
            <person name="Copeland A."/>
            <person name="Hainaut M."/>
            <person name="Haridas S."/>
            <person name="Labutti K."/>
            <person name="Lindquist E."/>
            <person name="Lipzen A."/>
            <person name="Khouja H.-R."/>
            <person name="Murat C."/>
            <person name="Ohm R."/>
            <person name="Olson A."/>
            <person name="Spatafora J."/>
            <person name="Veneault-Fourrey C."/>
            <person name="Henrissat B."/>
            <person name="Grigoriev I."/>
            <person name="Martin F."/>
            <person name="Perotto S."/>
        </authorList>
    </citation>
    <scope>NUCLEOTIDE SEQUENCE [LARGE SCALE GENOMIC DNA]</scope>
    <source>
        <strain evidence="7 8">UAMH 7357</strain>
    </source>
</reference>
<dbReference type="GO" id="GO:0006364">
    <property type="term" value="P:rRNA processing"/>
    <property type="evidence" value="ECO:0007669"/>
    <property type="project" value="TreeGrafter"/>
</dbReference>
<feature type="compositionally biased region" description="Acidic residues" evidence="5">
    <location>
        <begin position="713"/>
        <end position="723"/>
    </location>
</feature>
<comment type="similarity">
    <text evidence="2">Belongs to the RIX1/PELP1 family.</text>
</comment>
<evidence type="ECO:0000313" key="8">
    <source>
        <dbReference type="Proteomes" id="UP000235672"/>
    </source>
</evidence>
<evidence type="ECO:0000256" key="1">
    <source>
        <dbReference type="ARBA" id="ARBA00004123"/>
    </source>
</evidence>
<organism evidence="7 8">
    <name type="scientific">Hyaloscypha hepaticicola</name>
    <dbReference type="NCBI Taxonomy" id="2082293"/>
    <lineage>
        <taxon>Eukaryota</taxon>
        <taxon>Fungi</taxon>
        <taxon>Dikarya</taxon>
        <taxon>Ascomycota</taxon>
        <taxon>Pezizomycotina</taxon>
        <taxon>Leotiomycetes</taxon>
        <taxon>Helotiales</taxon>
        <taxon>Hyaloscyphaceae</taxon>
        <taxon>Hyaloscypha</taxon>
    </lineage>
</organism>
<dbReference type="InterPro" id="IPR016024">
    <property type="entry name" value="ARM-type_fold"/>
</dbReference>
<evidence type="ECO:0000259" key="6">
    <source>
        <dbReference type="Pfam" id="PF08167"/>
    </source>
</evidence>
<keyword evidence="4" id="KW-0539">Nucleus</keyword>
<evidence type="ECO:0000256" key="5">
    <source>
        <dbReference type="SAM" id="MobiDB-lite"/>
    </source>
</evidence>
<evidence type="ECO:0000313" key="7">
    <source>
        <dbReference type="EMBL" id="PMD28218.1"/>
    </source>
</evidence>
<feature type="compositionally biased region" description="Acidic residues" evidence="5">
    <location>
        <begin position="616"/>
        <end position="630"/>
    </location>
</feature>
<dbReference type="Pfam" id="PF08167">
    <property type="entry name" value="RIX1"/>
    <property type="match status" value="1"/>
</dbReference>
<sequence length="741" mass="79889">MSLPPELRVLCFQLSSTPAADLPRLTPTLSRHVLQCQIPLSSPAGNAAKADAPASSVLVHKLKTQLSTLLNGKSSEGRFTAVVLIKAVVEVGGWEILRGAESWVRGLLSILGKPESTAVKELCIIALTKIYCMTHPYQTLVREITTPTLPAFITSCLNLISSKSSSKTVDVPSSLRETIFRSFSMLLPCHTTIYRPFISQIRLATRPFLAPTLSDDLFVPQSLKESSQRLHVLLHRTAPKNAGGDEWGKAVRDLVQAVHGTADHVFRAVIENWESTANYSSKAVDVNQPLNGGGKAVEDLPPWTGIHAGTERITGMLEILAGYFRSETSAPVAIPLGSIVDMVMRMLSIAVPSSLAESLNGHGAARLHPAIDRDERDGLWSGLPQIYVAALQLINTIAERMEQAFLPISQSCLDQLAWVFPFGRHSPTFRLTAYNLAAKALLCIGQSFGKSQVGKLSGIIRSCCKDLHSADPNFNNVGIAESAAKKSKAQLEGSNHNADTFLSTAIAMPRGELLEPTELVTAAGELLPLLLSRIPQRFLDISLRSLIERTAILTHNKGAMLASILNPFVGKNGKAMTSILPHLTREFGDDDVVEILLRPRMPLLPSKSTQRFAEEGVQEGSEDEEMDVYCEPDSREGDISPAAPFLPGTAAVAAHPGLGPFANSPDAEGSHPESAVFGSNGPHDSSFSITTSLPKTLGAPVKDYSAPQNQTDVDMDQNDESSGDESVHLTMQLDTDSESDE</sequence>
<dbReference type="PANTHER" id="PTHR34105:SF1">
    <property type="entry name" value="PROLINE-, GLUTAMIC ACID- AND LEUCINE-RICH PROTEIN 1"/>
    <property type="match status" value="1"/>
</dbReference>
<feature type="compositionally biased region" description="Polar residues" evidence="5">
    <location>
        <begin position="682"/>
        <end position="694"/>
    </location>
</feature>
<dbReference type="AlphaFoldDB" id="A0A2J6QPN5"/>
<protein>
    <recommendedName>
        <fullName evidence="3">Pre-rRNA-processing protein RIX1</fullName>
    </recommendedName>
</protein>
<evidence type="ECO:0000256" key="2">
    <source>
        <dbReference type="ARBA" id="ARBA00010511"/>
    </source>
</evidence>
<dbReference type="SUPFAM" id="SSF48371">
    <property type="entry name" value="ARM repeat"/>
    <property type="match status" value="1"/>
</dbReference>
<feature type="region of interest" description="Disordered" evidence="5">
    <location>
        <begin position="610"/>
        <end position="741"/>
    </location>
</feature>
<evidence type="ECO:0000256" key="4">
    <source>
        <dbReference type="ARBA" id="ARBA00023242"/>
    </source>
</evidence>
<dbReference type="GO" id="GO:0005634">
    <property type="term" value="C:nucleus"/>
    <property type="evidence" value="ECO:0007669"/>
    <property type="project" value="UniProtKB-SubCell"/>
</dbReference>
<evidence type="ECO:0000256" key="3">
    <source>
        <dbReference type="ARBA" id="ARBA00021502"/>
    </source>
</evidence>
<keyword evidence="8" id="KW-1185">Reference proteome</keyword>
<gene>
    <name evidence="7" type="ORF">NA56DRAFT_666857</name>
</gene>
<comment type="subcellular location">
    <subcellularLocation>
        <location evidence="1">Nucleus</location>
    </subcellularLocation>
</comment>
<dbReference type="Proteomes" id="UP000235672">
    <property type="component" value="Unassembled WGS sequence"/>
</dbReference>
<proteinExistence type="inferred from homology"/>
<accession>A0A2J6QPN5</accession>
<dbReference type="STRING" id="1745343.A0A2J6QPN5"/>
<dbReference type="EMBL" id="KZ613464">
    <property type="protein sequence ID" value="PMD28218.1"/>
    <property type="molecule type" value="Genomic_DNA"/>
</dbReference>
<name>A0A2J6QPN5_9HELO</name>
<feature type="domain" description="Pre-rRNA-processing protein RIX1 N-terminal" evidence="6">
    <location>
        <begin position="7"/>
        <end position="214"/>
    </location>
</feature>
<dbReference type="OrthoDB" id="20900at2759"/>
<dbReference type="PANTHER" id="PTHR34105">
    <property type="entry name" value="PROLINE-, GLUTAMIC ACID- AND LEUCINE-RICH PROTEIN 1"/>
    <property type="match status" value="1"/>
</dbReference>